<evidence type="ECO:0000313" key="2">
    <source>
        <dbReference type="EMBL" id="MCJ8240462.1"/>
    </source>
</evidence>
<dbReference type="InterPro" id="IPR027417">
    <property type="entry name" value="P-loop_NTPase"/>
</dbReference>
<feature type="domain" description="Aminoglycoside phosphotransferase" evidence="1">
    <location>
        <begin position="183"/>
        <end position="275"/>
    </location>
</feature>
<geneLocation type="plasmid" evidence="2">
    <name>unnamed</name>
</geneLocation>
<evidence type="ECO:0000313" key="3">
    <source>
        <dbReference type="Proteomes" id="UP001522662"/>
    </source>
</evidence>
<dbReference type="Gene3D" id="3.90.1200.10">
    <property type="match status" value="1"/>
</dbReference>
<dbReference type="Pfam" id="PF01636">
    <property type="entry name" value="APH"/>
    <property type="match status" value="1"/>
</dbReference>
<proteinExistence type="predicted"/>
<accession>A0ABT0D4X4</accession>
<evidence type="ECO:0000259" key="1">
    <source>
        <dbReference type="Pfam" id="PF01636"/>
    </source>
</evidence>
<dbReference type="EMBL" id="JALAYX010000006">
    <property type="protein sequence ID" value="MCJ8240462.1"/>
    <property type="molecule type" value="Genomic_DNA"/>
</dbReference>
<dbReference type="PANTHER" id="PTHR43883:SF1">
    <property type="entry name" value="GLUCONOKINASE"/>
    <property type="match status" value="1"/>
</dbReference>
<sequence length="513" mass="56272">MLVEDQSVAIAYLRDPASHGITSAVEVIETHISLIFLAGEKAYKLKRAVKLPYADFSTLALRQRYCKAELALNGRTAPEIYCGARRITQDASGKISFDGDGETIDYVVEMHRFSQDMLFDRMAERGQLSKPLMEETAERIADFHRIAGVVHRSSGKQNLSAVLDINDAAFSAVTLFSAEQTTVLNTLFRTALDRHAPLLDERERAGMIRHCHGDLHLHNIFLGPEGPRMFDCIDFNDNLAESDILYDLAFLLMDLWHRNLPDFANAVVNRYLDRTGDDAGYGLFPFLLALRAAIRAHVGATQLRDLGDQTGHAAEEARAYRALALDLLREEEPILVAIGGLSGSGKSTLAEAIAPQLGLPPGARLLESDRLRRAMLGHVRGAPMPAEAYRPEVSKTVYAAMTEKAELVINAGGSVVANAVFARAEERQAIKQVAEKTGVRFVGLWLEADPSILRSRIGMRPVTDSDATADVLDQQLSHGTGEIDWIRVDAGKLRALVARKALALVAQARLSAD</sequence>
<gene>
    <name evidence="2" type="ORF">MKJ03_19175</name>
</gene>
<dbReference type="PANTHER" id="PTHR43883">
    <property type="entry name" value="SLR0207 PROTEIN"/>
    <property type="match status" value="1"/>
</dbReference>
<comment type="caution">
    <text evidence="2">The sequence shown here is derived from an EMBL/GenBank/DDBJ whole genome shotgun (WGS) entry which is preliminary data.</text>
</comment>
<dbReference type="InterPro" id="IPR011009">
    <property type="entry name" value="Kinase-like_dom_sf"/>
</dbReference>
<dbReference type="Proteomes" id="UP001522662">
    <property type="component" value="Unassembled WGS sequence"/>
</dbReference>
<dbReference type="InterPro" id="IPR052732">
    <property type="entry name" value="Cell-binding_unc_protein"/>
</dbReference>
<dbReference type="Gene3D" id="3.40.50.300">
    <property type="entry name" value="P-loop containing nucleotide triphosphate hydrolases"/>
    <property type="match status" value="1"/>
</dbReference>
<dbReference type="SUPFAM" id="SSF56112">
    <property type="entry name" value="Protein kinase-like (PK-like)"/>
    <property type="match status" value="1"/>
</dbReference>
<keyword evidence="2" id="KW-0614">Plasmid</keyword>
<dbReference type="Pfam" id="PF13671">
    <property type="entry name" value="AAA_33"/>
    <property type="match status" value="1"/>
</dbReference>
<dbReference type="SUPFAM" id="SSF52540">
    <property type="entry name" value="P-loop containing nucleoside triphosphate hydrolases"/>
    <property type="match status" value="1"/>
</dbReference>
<organism evidence="2 3">
    <name type="scientific">Peteryoungia algae</name>
    <dbReference type="NCBI Taxonomy" id="2919917"/>
    <lineage>
        <taxon>Bacteria</taxon>
        <taxon>Pseudomonadati</taxon>
        <taxon>Pseudomonadota</taxon>
        <taxon>Alphaproteobacteria</taxon>
        <taxon>Hyphomicrobiales</taxon>
        <taxon>Rhizobiaceae</taxon>
        <taxon>Peteryoungia</taxon>
    </lineage>
</organism>
<dbReference type="InterPro" id="IPR002575">
    <property type="entry name" value="Aminoglycoside_PTrfase"/>
</dbReference>
<name>A0ABT0D4X4_9HYPH</name>
<dbReference type="RefSeq" id="WP_245137822.1">
    <property type="nucleotide sequence ID" value="NZ_CP128477.1"/>
</dbReference>
<reference evidence="2 3" key="1">
    <citation type="submission" date="2022-03" db="EMBL/GenBank/DDBJ databases">
        <title>Rhizobium SSM4.3 sp. nov., isolated from Sediment (Gouqi Island).</title>
        <authorList>
            <person name="Chen G."/>
        </authorList>
    </citation>
    <scope>NUCLEOTIDE SEQUENCE [LARGE SCALE GENOMIC DNA]</scope>
    <source>
        <strain evidence="2 3">SSM4.3</strain>
        <plasmid evidence="2">unnamed</plasmid>
    </source>
</reference>
<keyword evidence="3" id="KW-1185">Reference proteome</keyword>
<protein>
    <submittedName>
        <fullName evidence="2">AAA family ATPase</fullName>
    </submittedName>
</protein>